<gene>
    <name evidence="1" type="ORF">LOK49_LG07G01623</name>
</gene>
<dbReference type="EMBL" id="CM045764">
    <property type="protein sequence ID" value="KAI8006971.1"/>
    <property type="molecule type" value="Genomic_DNA"/>
</dbReference>
<organism evidence="1 2">
    <name type="scientific">Camellia lanceoleosa</name>
    <dbReference type="NCBI Taxonomy" id="1840588"/>
    <lineage>
        <taxon>Eukaryota</taxon>
        <taxon>Viridiplantae</taxon>
        <taxon>Streptophyta</taxon>
        <taxon>Embryophyta</taxon>
        <taxon>Tracheophyta</taxon>
        <taxon>Spermatophyta</taxon>
        <taxon>Magnoliopsida</taxon>
        <taxon>eudicotyledons</taxon>
        <taxon>Gunneridae</taxon>
        <taxon>Pentapetalae</taxon>
        <taxon>asterids</taxon>
        <taxon>Ericales</taxon>
        <taxon>Theaceae</taxon>
        <taxon>Camellia</taxon>
    </lineage>
</organism>
<keyword evidence="2" id="KW-1185">Reference proteome</keyword>
<comment type="caution">
    <text evidence="1">The sequence shown here is derived from an EMBL/GenBank/DDBJ whole genome shotgun (WGS) entry which is preliminary data.</text>
</comment>
<proteinExistence type="predicted"/>
<evidence type="ECO:0000313" key="1">
    <source>
        <dbReference type="EMBL" id="KAI8006971.1"/>
    </source>
</evidence>
<accession>A0ACC0H544</accession>
<dbReference type="Proteomes" id="UP001060215">
    <property type="component" value="Chromosome 7"/>
</dbReference>
<reference evidence="1 2" key="1">
    <citation type="journal article" date="2022" name="Plant J.">
        <title>Chromosome-level genome of Camellia lanceoleosa provides a valuable resource for understanding genome evolution and self-incompatibility.</title>
        <authorList>
            <person name="Gong W."/>
            <person name="Xiao S."/>
            <person name="Wang L."/>
            <person name="Liao Z."/>
            <person name="Chang Y."/>
            <person name="Mo W."/>
            <person name="Hu G."/>
            <person name="Li W."/>
            <person name="Zhao G."/>
            <person name="Zhu H."/>
            <person name="Hu X."/>
            <person name="Ji K."/>
            <person name="Xiang X."/>
            <person name="Song Q."/>
            <person name="Yuan D."/>
            <person name="Jin S."/>
            <person name="Zhang L."/>
        </authorList>
    </citation>
    <scope>NUCLEOTIDE SEQUENCE [LARGE SCALE GENOMIC DNA]</scope>
    <source>
        <strain evidence="1">SQ_2022a</strain>
    </source>
</reference>
<name>A0ACC0H544_9ERIC</name>
<evidence type="ECO:0000313" key="2">
    <source>
        <dbReference type="Proteomes" id="UP001060215"/>
    </source>
</evidence>
<protein>
    <submittedName>
        <fullName evidence="1">Uncharacterized protein</fullName>
    </submittedName>
</protein>
<sequence length="574" mass="63268">MCVCGGGLICEKMARRYNLVSERTGFEYFRYVESSKRSQEGQGDGRRQRGFNPQQSQGGLVQSVVHTTFVDDIPDSMDPRRLHSLYSNFGVASDVFIPFKRRKMSRTRFGFVWYDCSVAVTMAIQKIDGMWCDDKALKVKMAQFGKEEVVKHKSAQPNVGRDDRGNSIAIPGSHRGRSTSKPTITVKAFEEGNGWLYESVIVRLKSSCSVDDFKKELLIKDLGDIKFTIGGGKDVILSFNLVKMMQQELNKMEGWIKDWSDLVKVWKQGMSFDQERIVWLSYYGVPPNLWSFNTFNNIGRQWGKVIGLDDDTLKLKNLQCGKVRIATSCMESINASIILDCKGILYPVKIYEEQIVISKVVMQQCSYRSHQRKRANQSSNNEAADEAFDSDMDNLLVVQGRDEATKVGVGDQRVVVAVGEPTVSEDDGKINSERSVSVVEETISILEVACGAHNVNPKVNLVGSMQGVSGGHTNVNDVLCTPGFIRSMSGSVCNGAGSKSPTNVENNFQPICGVSAQHQLQIETVSGVGLGKSGKCFGPSTQVLCCCFGLKFGADVEGNAYTMTDPPGADVSQV</sequence>